<sequence length="223" mass="25474">MDVSKVEQQPPHCYAPIPCQHDQNYVVLPFYHPTIRRPSLRIFIISIVVFLLLAALVYLFLPSDPSLKIVRLRLNKLHIHTLPIISIDVSLHLTVKVRNLNVYSMDFRHIDVSLKYRGKRLGKVRSGQGHVRALASSYVDAEMEFNGVRILSDVVYLLQDLARGRVPLGTATVFTGKLGFWFFEFPLKAKMSCEVLVNTNSQTIVRQNCLSEVYIEKKKEAVP</sequence>
<feature type="domain" description="Late embryogenesis abundant protein LEA-2 subgroup" evidence="6">
    <location>
        <begin position="94"/>
        <end position="188"/>
    </location>
</feature>
<dbReference type="InterPro" id="IPR004864">
    <property type="entry name" value="LEA_2"/>
</dbReference>
<dbReference type="Pfam" id="PF03168">
    <property type="entry name" value="LEA_2"/>
    <property type="match status" value="1"/>
</dbReference>
<evidence type="ECO:0000256" key="1">
    <source>
        <dbReference type="ARBA" id="ARBA00004167"/>
    </source>
</evidence>
<dbReference type="PANTHER" id="PTHR31234:SF69">
    <property type="entry name" value="EXPRESSED PROTEIN"/>
    <property type="match status" value="1"/>
</dbReference>
<evidence type="ECO:0000256" key="2">
    <source>
        <dbReference type="ARBA" id="ARBA00022692"/>
    </source>
</evidence>
<dbReference type="PANTHER" id="PTHR31234">
    <property type="entry name" value="LATE EMBRYOGENESIS ABUNDANT (LEA) HYDROXYPROLINE-RICH GLYCOPROTEIN FAMILY"/>
    <property type="match status" value="1"/>
</dbReference>
<evidence type="ECO:0000259" key="6">
    <source>
        <dbReference type="Pfam" id="PF03168"/>
    </source>
</evidence>
<accession>A0ABQ9MFR8</accession>
<keyword evidence="3 5" id="KW-1133">Transmembrane helix</keyword>
<keyword evidence="8" id="KW-1185">Reference proteome</keyword>
<dbReference type="Proteomes" id="UP001174677">
    <property type="component" value="Chromosome 6"/>
</dbReference>
<evidence type="ECO:0000256" key="3">
    <source>
        <dbReference type="ARBA" id="ARBA00022989"/>
    </source>
</evidence>
<proteinExistence type="predicted"/>
<dbReference type="SUPFAM" id="SSF117070">
    <property type="entry name" value="LEA14-like"/>
    <property type="match status" value="1"/>
</dbReference>
<gene>
    <name evidence="7" type="ORF">P3X46_010965</name>
</gene>
<evidence type="ECO:0000256" key="4">
    <source>
        <dbReference type="ARBA" id="ARBA00023136"/>
    </source>
</evidence>
<evidence type="ECO:0000313" key="8">
    <source>
        <dbReference type="Proteomes" id="UP001174677"/>
    </source>
</evidence>
<protein>
    <recommendedName>
        <fullName evidence="6">Late embryogenesis abundant protein LEA-2 subgroup domain-containing protein</fullName>
    </recommendedName>
</protein>
<keyword evidence="4 5" id="KW-0472">Membrane</keyword>
<feature type="transmembrane region" description="Helical" evidence="5">
    <location>
        <begin position="40"/>
        <end position="61"/>
    </location>
</feature>
<evidence type="ECO:0000313" key="7">
    <source>
        <dbReference type="EMBL" id="KAJ9179146.1"/>
    </source>
</evidence>
<reference evidence="7" key="1">
    <citation type="journal article" date="2023" name="Plant Biotechnol. J.">
        <title>Chromosome-level wild Hevea brasiliensis genome provides new tools for genomic-assisted breeding and valuable loci to elevate rubber yield.</title>
        <authorList>
            <person name="Cheng H."/>
            <person name="Song X."/>
            <person name="Hu Y."/>
            <person name="Wu T."/>
            <person name="Yang Q."/>
            <person name="An Z."/>
            <person name="Feng S."/>
            <person name="Deng Z."/>
            <person name="Wu W."/>
            <person name="Zeng X."/>
            <person name="Tu M."/>
            <person name="Wang X."/>
            <person name="Huang H."/>
        </authorList>
    </citation>
    <scope>NUCLEOTIDE SEQUENCE</scope>
    <source>
        <strain evidence="7">MT/VB/25A 57/8</strain>
    </source>
</reference>
<keyword evidence="2 5" id="KW-0812">Transmembrane</keyword>
<dbReference type="Gene3D" id="2.60.40.1820">
    <property type="match status" value="1"/>
</dbReference>
<dbReference type="InterPro" id="IPR044839">
    <property type="entry name" value="NDR1-like"/>
</dbReference>
<comment type="subcellular location">
    <subcellularLocation>
        <location evidence="1">Membrane</location>
        <topology evidence="1">Single-pass membrane protein</topology>
    </subcellularLocation>
</comment>
<comment type="caution">
    <text evidence="7">The sequence shown here is derived from an EMBL/GenBank/DDBJ whole genome shotgun (WGS) entry which is preliminary data.</text>
</comment>
<name>A0ABQ9MFR8_HEVBR</name>
<dbReference type="EMBL" id="JARPOI010000006">
    <property type="protein sequence ID" value="KAJ9179146.1"/>
    <property type="molecule type" value="Genomic_DNA"/>
</dbReference>
<evidence type="ECO:0000256" key="5">
    <source>
        <dbReference type="SAM" id="Phobius"/>
    </source>
</evidence>
<organism evidence="7 8">
    <name type="scientific">Hevea brasiliensis</name>
    <name type="common">Para rubber tree</name>
    <name type="synonym">Siphonia brasiliensis</name>
    <dbReference type="NCBI Taxonomy" id="3981"/>
    <lineage>
        <taxon>Eukaryota</taxon>
        <taxon>Viridiplantae</taxon>
        <taxon>Streptophyta</taxon>
        <taxon>Embryophyta</taxon>
        <taxon>Tracheophyta</taxon>
        <taxon>Spermatophyta</taxon>
        <taxon>Magnoliopsida</taxon>
        <taxon>eudicotyledons</taxon>
        <taxon>Gunneridae</taxon>
        <taxon>Pentapetalae</taxon>
        <taxon>rosids</taxon>
        <taxon>fabids</taxon>
        <taxon>Malpighiales</taxon>
        <taxon>Euphorbiaceae</taxon>
        <taxon>Crotonoideae</taxon>
        <taxon>Micrandreae</taxon>
        <taxon>Hevea</taxon>
    </lineage>
</organism>